<dbReference type="InterPro" id="IPR004398">
    <property type="entry name" value="RNA_MeTrfase_RsmD"/>
</dbReference>
<reference evidence="3 4" key="1">
    <citation type="submission" date="2018-09" db="EMBL/GenBank/DDBJ databases">
        <authorList>
            <person name="Zhu H."/>
        </authorList>
    </citation>
    <scope>NUCLEOTIDE SEQUENCE [LARGE SCALE GENOMIC DNA]</scope>
    <source>
        <strain evidence="3 4">K2R01-6</strain>
    </source>
</reference>
<organism evidence="3 4">
    <name type="scientific">Sphingomonas cavernae</name>
    <dbReference type="NCBI Taxonomy" id="2320861"/>
    <lineage>
        <taxon>Bacteria</taxon>
        <taxon>Pseudomonadati</taxon>
        <taxon>Pseudomonadota</taxon>
        <taxon>Alphaproteobacteria</taxon>
        <taxon>Sphingomonadales</taxon>
        <taxon>Sphingomonadaceae</taxon>
        <taxon>Sphingomonas</taxon>
    </lineage>
</organism>
<evidence type="ECO:0000313" key="4">
    <source>
        <dbReference type="Proteomes" id="UP000286100"/>
    </source>
</evidence>
<dbReference type="AlphaFoldDB" id="A0A418WP96"/>
<comment type="caution">
    <text evidence="3">The sequence shown here is derived from an EMBL/GenBank/DDBJ whole genome shotgun (WGS) entry which is preliminary data.</text>
</comment>
<accession>A0A418WP96</accession>
<dbReference type="InterPro" id="IPR002052">
    <property type="entry name" value="DNA_methylase_N6_adenine_CS"/>
</dbReference>
<gene>
    <name evidence="3" type="primary">rsmD</name>
    <name evidence="3" type="ORF">D3876_01325</name>
</gene>
<dbReference type="RefSeq" id="WP_119759330.1">
    <property type="nucleotide sequence ID" value="NZ_QYUM01000002.1"/>
</dbReference>
<evidence type="ECO:0000256" key="2">
    <source>
        <dbReference type="ARBA" id="ARBA00022679"/>
    </source>
</evidence>
<keyword evidence="4" id="KW-1185">Reference proteome</keyword>
<dbReference type="GO" id="GO:0003676">
    <property type="term" value="F:nucleic acid binding"/>
    <property type="evidence" value="ECO:0007669"/>
    <property type="project" value="InterPro"/>
</dbReference>
<dbReference type="GO" id="GO:0052913">
    <property type="term" value="F:16S rRNA (guanine(966)-N(2))-methyltransferase activity"/>
    <property type="evidence" value="ECO:0007669"/>
    <property type="project" value="UniProtKB-EC"/>
</dbReference>
<dbReference type="EMBL" id="QYUM01000002">
    <property type="protein sequence ID" value="RJF93051.1"/>
    <property type="molecule type" value="Genomic_DNA"/>
</dbReference>
<dbReference type="Pfam" id="PF03602">
    <property type="entry name" value="Cons_hypoth95"/>
    <property type="match status" value="1"/>
</dbReference>
<keyword evidence="2 3" id="KW-0808">Transferase</keyword>
<dbReference type="InterPro" id="IPR029063">
    <property type="entry name" value="SAM-dependent_MTases_sf"/>
</dbReference>
<dbReference type="CDD" id="cd02440">
    <property type="entry name" value="AdoMet_MTases"/>
    <property type="match status" value="1"/>
</dbReference>
<proteinExistence type="predicted"/>
<dbReference type="Proteomes" id="UP000286100">
    <property type="component" value="Unassembled WGS sequence"/>
</dbReference>
<dbReference type="EC" id="2.1.1.171" evidence="3"/>
<dbReference type="SUPFAM" id="SSF53335">
    <property type="entry name" value="S-adenosyl-L-methionine-dependent methyltransferases"/>
    <property type="match status" value="1"/>
</dbReference>
<keyword evidence="1 3" id="KW-0489">Methyltransferase</keyword>
<sequence>MRIIAGEWRGRALKAPAGQATRPTSDRAREALFSMLTSRLGSFEGLRVADLFAGTGALGLEALSRGAAHCTFFENDRAAIAALKANVDGLGVAARAEIRAQSALFAAGGPFDLILLDPPYGTGLGQQALASLSERKAFNPGCLVSIETARDEAVDVPGLIPETERTYGKAKLVLLRAL</sequence>
<dbReference type="Gene3D" id="3.40.50.150">
    <property type="entry name" value="Vaccinia Virus protein VP39"/>
    <property type="match status" value="1"/>
</dbReference>
<dbReference type="PIRSF" id="PIRSF004553">
    <property type="entry name" value="CHP00095"/>
    <property type="match status" value="1"/>
</dbReference>
<protein>
    <submittedName>
        <fullName evidence="3">16S rRNA (Guanine(966)-N(2))-methyltransferase RsmD</fullName>
        <ecNumber evidence="3">2.1.1.171</ecNumber>
    </submittedName>
</protein>
<evidence type="ECO:0000313" key="3">
    <source>
        <dbReference type="EMBL" id="RJF93051.1"/>
    </source>
</evidence>
<dbReference type="NCBIfam" id="TIGR00095">
    <property type="entry name" value="16S rRNA (guanine(966)-N(2))-methyltransferase RsmD"/>
    <property type="match status" value="1"/>
</dbReference>
<name>A0A418WP96_9SPHN</name>
<dbReference type="PANTHER" id="PTHR43542:SF1">
    <property type="entry name" value="METHYLTRANSFERASE"/>
    <property type="match status" value="1"/>
</dbReference>
<evidence type="ECO:0000256" key="1">
    <source>
        <dbReference type="ARBA" id="ARBA00022603"/>
    </source>
</evidence>
<dbReference type="OrthoDB" id="9803017at2"/>
<dbReference type="PANTHER" id="PTHR43542">
    <property type="entry name" value="METHYLTRANSFERASE"/>
    <property type="match status" value="1"/>
</dbReference>
<dbReference type="PROSITE" id="PS00092">
    <property type="entry name" value="N6_MTASE"/>
    <property type="match status" value="1"/>
</dbReference>